<dbReference type="EMBL" id="JAHRIQ010083754">
    <property type="protein sequence ID" value="MEQ2248858.1"/>
    <property type="molecule type" value="Genomic_DNA"/>
</dbReference>
<evidence type="ECO:0000313" key="2">
    <source>
        <dbReference type="EMBL" id="MEQ2248858.1"/>
    </source>
</evidence>
<sequence length="106" mass="11883">MAVPPHKNVNELNLFNSIRICSFLLGTSHNKKGKQHKQSNLHKTRAFPHMHFVSPAKTKVTQPNACAAIVRRQLKPSVTQQGGGGESEGFPSKMSEGEWKKKHRRT</sequence>
<evidence type="ECO:0000313" key="3">
    <source>
        <dbReference type="Proteomes" id="UP001482620"/>
    </source>
</evidence>
<comment type="caution">
    <text evidence="2">The sequence shown here is derived from an EMBL/GenBank/DDBJ whole genome shotgun (WGS) entry which is preliminary data.</text>
</comment>
<reference evidence="2 3" key="1">
    <citation type="submission" date="2021-06" db="EMBL/GenBank/DDBJ databases">
        <authorList>
            <person name="Palmer J.M."/>
        </authorList>
    </citation>
    <scope>NUCLEOTIDE SEQUENCE [LARGE SCALE GENOMIC DNA]</scope>
    <source>
        <strain evidence="3">if_2019</strain>
        <tissue evidence="2">Muscle</tissue>
    </source>
</reference>
<gene>
    <name evidence="2" type="ORF">ILYODFUR_023302</name>
</gene>
<name>A0ABV0UXT6_9TELE</name>
<keyword evidence="3" id="KW-1185">Reference proteome</keyword>
<accession>A0ABV0UXT6</accession>
<proteinExistence type="predicted"/>
<organism evidence="2 3">
    <name type="scientific">Ilyodon furcidens</name>
    <name type="common">goldbreast splitfin</name>
    <dbReference type="NCBI Taxonomy" id="33524"/>
    <lineage>
        <taxon>Eukaryota</taxon>
        <taxon>Metazoa</taxon>
        <taxon>Chordata</taxon>
        <taxon>Craniata</taxon>
        <taxon>Vertebrata</taxon>
        <taxon>Euteleostomi</taxon>
        <taxon>Actinopterygii</taxon>
        <taxon>Neopterygii</taxon>
        <taxon>Teleostei</taxon>
        <taxon>Neoteleostei</taxon>
        <taxon>Acanthomorphata</taxon>
        <taxon>Ovalentaria</taxon>
        <taxon>Atherinomorphae</taxon>
        <taxon>Cyprinodontiformes</taxon>
        <taxon>Goodeidae</taxon>
        <taxon>Ilyodon</taxon>
    </lineage>
</organism>
<protein>
    <submittedName>
        <fullName evidence="2">Uncharacterized protein</fullName>
    </submittedName>
</protein>
<dbReference type="Proteomes" id="UP001482620">
    <property type="component" value="Unassembled WGS sequence"/>
</dbReference>
<evidence type="ECO:0000256" key="1">
    <source>
        <dbReference type="SAM" id="MobiDB-lite"/>
    </source>
</evidence>
<feature type="region of interest" description="Disordered" evidence="1">
    <location>
        <begin position="75"/>
        <end position="106"/>
    </location>
</feature>